<dbReference type="Proteomes" id="UP000011124">
    <property type="component" value="Chromosome"/>
</dbReference>
<dbReference type="Proteomes" id="UP000003505">
    <property type="component" value="Unassembled WGS sequence"/>
</dbReference>
<evidence type="ECO:0000313" key="2">
    <source>
        <dbReference type="EMBL" id="AEC01186.1"/>
    </source>
</evidence>
<dbReference type="AlphaFoldDB" id="C9LUW6"/>
<evidence type="ECO:0000313" key="5">
    <source>
        <dbReference type="Proteomes" id="UP000011124"/>
    </source>
</evidence>
<organism evidence="3 4">
    <name type="scientific">Selenomonas sputigena (strain ATCC 35185 / DSM 20758 / CCUG 44933 / VPI D19B-28)</name>
    <dbReference type="NCBI Taxonomy" id="546271"/>
    <lineage>
        <taxon>Bacteria</taxon>
        <taxon>Bacillati</taxon>
        <taxon>Bacillota</taxon>
        <taxon>Negativicutes</taxon>
        <taxon>Selenomonadales</taxon>
        <taxon>Selenomonadaceae</taxon>
        <taxon>Selenomonas</taxon>
    </lineage>
</organism>
<name>C9LUW6_SELS3</name>
<keyword evidence="1" id="KW-0472">Membrane</keyword>
<dbReference type="KEGG" id="ssg:Selsp_2240"/>
<keyword evidence="5" id="KW-1185">Reference proteome</keyword>
<evidence type="ECO:0008006" key="6">
    <source>
        <dbReference type="Google" id="ProtNLM"/>
    </source>
</evidence>
<sequence>MSAKKFAWERARTLVSVLCLLLITVFMTGCFKGEANLTIRADGSAALKTRLLGTDFLKEAIIEATNEMKKKDSAAVVKEISEGDKTGFESTSEYPDMKTLAEKGGDLFTRRDGKAAGIQQKKTWFYDAYALDLYAGPSETGNDADGDDPAAAAMMKGFLDQIHYEFCLTLPGAPEKHNADRTEDGGKTLRWDLAPTLTAGGDKHIQAEFRLWNKPHIILTAAVAIVSLALAVLFFILRQKSDAGERGKKLILATVFAVLALAVFAFSAWQLTTASGFTAEDSISPAYVKDAAK</sequence>
<evidence type="ECO:0000313" key="3">
    <source>
        <dbReference type="EMBL" id="EEX77382.1"/>
    </source>
</evidence>
<feature type="transmembrane region" description="Helical" evidence="1">
    <location>
        <begin position="217"/>
        <end position="238"/>
    </location>
</feature>
<dbReference type="OrthoDB" id="2988624at2"/>
<dbReference type="HOGENOM" id="CLU_1053336_0_0_9"/>
<evidence type="ECO:0000313" key="4">
    <source>
        <dbReference type="Proteomes" id="UP000003505"/>
    </source>
</evidence>
<dbReference type="STRING" id="546271.Selsp_2240"/>
<gene>
    <name evidence="2" type="ordered locus">Selsp_2240</name>
    <name evidence="3" type="ORF">SELSPUOL_01256</name>
</gene>
<dbReference type="PROSITE" id="PS51257">
    <property type="entry name" value="PROKAR_LIPOPROTEIN"/>
    <property type="match status" value="1"/>
</dbReference>
<keyword evidence="1" id="KW-0812">Transmembrane</keyword>
<proteinExistence type="predicted"/>
<accession>C9LUW6</accession>
<dbReference type="EMBL" id="ACKP02000019">
    <property type="protein sequence ID" value="EEX77382.1"/>
    <property type="molecule type" value="Genomic_DNA"/>
</dbReference>
<evidence type="ECO:0000256" key="1">
    <source>
        <dbReference type="SAM" id="Phobius"/>
    </source>
</evidence>
<protein>
    <recommendedName>
        <fullName evidence="6">Lipoprotein</fullName>
    </recommendedName>
</protein>
<dbReference type="eggNOG" id="ENOG5032S3W">
    <property type="taxonomic scope" value="Bacteria"/>
</dbReference>
<feature type="transmembrane region" description="Helical" evidence="1">
    <location>
        <begin position="250"/>
        <end position="269"/>
    </location>
</feature>
<keyword evidence="1" id="KW-1133">Transmembrane helix</keyword>
<dbReference type="RefSeq" id="WP_006192545.1">
    <property type="nucleotide sequence ID" value="NC_015437.1"/>
</dbReference>
<reference evidence="2 5" key="2">
    <citation type="submission" date="2011-04" db="EMBL/GenBank/DDBJ databases">
        <title>The complete genome of Selenomonas sputigena DSM 20758.</title>
        <authorList>
            <consortium name="US DOE Joint Genome Institute (JGI-PGF)"/>
            <person name="Lucas S."/>
            <person name="Copeland A."/>
            <person name="Lapidus A."/>
            <person name="Bruce D."/>
            <person name="Goodwin L."/>
            <person name="Pitluck S."/>
            <person name="Peters L."/>
            <person name="Kyrpides N."/>
            <person name="Mavromatis K."/>
            <person name="Ivanova N."/>
            <person name="Ovchinnikova G."/>
            <person name="Teshima H."/>
            <person name="Detter J.C."/>
            <person name="Tapia R."/>
            <person name="Han C."/>
            <person name="Land M."/>
            <person name="Hauser L."/>
            <person name="Markowitz V."/>
            <person name="Cheng J.-F."/>
            <person name="Hugenholtz P."/>
            <person name="Woyke T."/>
            <person name="Wu D."/>
            <person name="Gronow S."/>
            <person name="Wellnitz S."/>
            <person name="Schneider S."/>
            <person name="Klenk H.-P."/>
            <person name="Eisen J.A."/>
        </authorList>
    </citation>
    <scope>NUCLEOTIDE SEQUENCE [LARGE SCALE GENOMIC DNA]</scope>
    <source>
        <strain evidence="2">ATCC 35185</strain>
        <strain evidence="5">ATCC 35185 / DSM 20758 / VPI D19B-28</strain>
    </source>
</reference>
<reference evidence="3 4" key="1">
    <citation type="submission" date="2009-09" db="EMBL/GenBank/DDBJ databases">
        <authorList>
            <person name="Weinstock G."/>
            <person name="Sodergren E."/>
            <person name="Clifton S."/>
            <person name="Fulton L."/>
            <person name="Fulton B."/>
            <person name="Courtney L."/>
            <person name="Fronick C."/>
            <person name="Harrison M."/>
            <person name="Strong C."/>
            <person name="Farmer C."/>
            <person name="Delahaunty K."/>
            <person name="Markovic C."/>
            <person name="Hall O."/>
            <person name="Minx P."/>
            <person name="Tomlinson C."/>
            <person name="Mitreva M."/>
            <person name="Nelson J."/>
            <person name="Hou S."/>
            <person name="Wollam A."/>
            <person name="Pepin K.H."/>
            <person name="Johnson M."/>
            <person name="Bhonagiri V."/>
            <person name="Nash W.E."/>
            <person name="Warren W."/>
            <person name="Chinwalla A."/>
            <person name="Mardis E.R."/>
            <person name="Wilson R.K."/>
        </authorList>
    </citation>
    <scope>NUCLEOTIDE SEQUENCE [LARGE SCALE GENOMIC DNA]</scope>
    <source>
        <strain evidence="3">ATCC 35185</strain>
        <strain evidence="4">ATCC 35185 / DSM 20758 / VPI D19B-28</strain>
    </source>
</reference>
<dbReference type="EMBL" id="CP002637">
    <property type="protein sequence ID" value="AEC01186.1"/>
    <property type="molecule type" value="Genomic_DNA"/>
</dbReference>